<protein>
    <recommendedName>
        <fullName evidence="4">Ribose 1,5-bisphosphate isomerase</fullName>
        <shortName evidence="4">R15P isomerase</shortName>
        <shortName evidence="4">R15Pi</shortName>
        <ecNumber evidence="4">5.3.1.29</ecNumber>
    </recommendedName>
    <alternativeName>
        <fullName evidence="4">Ribulose 1,5-bisphosphate synthase</fullName>
        <shortName evidence="4">RuBP synthase</shortName>
    </alternativeName>
</protein>
<dbReference type="InterPro" id="IPR037171">
    <property type="entry name" value="NagB/RpiA_transferase-like"/>
</dbReference>
<dbReference type="GO" id="GO:0019509">
    <property type="term" value="P:L-methionine salvage from methylthioadenosine"/>
    <property type="evidence" value="ECO:0007669"/>
    <property type="project" value="TreeGrafter"/>
</dbReference>
<dbReference type="Proteomes" id="UP000570823">
    <property type="component" value="Unassembled WGS sequence"/>
</dbReference>
<dbReference type="Gene3D" id="1.20.120.420">
    <property type="entry name" value="translation initiation factor eif-2b, domain 1"/>
    <property type="match status" value="1"/>
</dbReference>
<evidence type="ECO:0000256" key="3">
    <source>
        <dbReference type="ARBA" id="ARBA00023277"/>
    </source>
</evidence>
<reference evidence="5 6" key="1">
    <citation type="submission" date="2020-06" db="EMBL/GenBank/DDBJ databases">
        <title>Methanofollis fontis sp. nov., a methanogen isolated from marine sediments near a cold seep at Four-Way Closure Ridge offshore southwestern Taiwan.</title>
        <authorList>
            <person name="Chen S.-C."/>
            <person name="Teng N.-H."/>
            <person name="Lin Y.-S."/>
            <person name="Lai M.-C."/>
            <person name="Chen H.-H."/>
            <person name="Wang C.-C."/>
        </authorList>
    </citation>
    <scope>NUCLEOTIDE SEQUENCE [LARGE SCALE GENOMIC DNA]</scope>
    <source>
        <strain evidence="5 6">DSM 2702</strain>
    </source>
</reference>
<feature type="binding site" evidence="4">
    <location>
        <position position="59"/>
    </location>
    <ligand>
        <name>substrate</name>
    </ligand>
</feature>
<dbReference type="InterPro" id="IPR005250">
    <property type="entry name" value="R15Pi"/>
</dbReference>
<dbReference type="Gene3D" id="3.40.50.10470">
    <property type="entry name" value="Translation initiation factor eif-2b, domain 2"/>
    <property type="match status" value="1"/>
</dbReference>
<name>A0A7K4HN37_9EURY</name>
<feature type="active site" description="Proton acceptor" evidence="4">
    <location>
        <position position="125"/>
    </location>
</feature>
<feature type="binding site" evidence="4">
    <location>
        <begin position="16"/>
        <end position="19"/>
    </location>
    <ligand>
        <name>substrate</name>
    </ligand>
</feature>
<keyword evidence="3 4" id="KW-0119">Carbohydrate metabolism</keyword>
<comment type="function">
    <text evidence="4">Catalyzes the isomerization of ribose 1,5-bisphosphate (R15P) to ribulose 1,5-bisphosphate (RuBP), the CO(2) acceptor and substrate for RubisCO. Functions in an archaeal AMP degradation pathway, together with AMP phosphorylase and RubisCO.</text>
</comment>
<evidence type="ECO:0000313" key="6">
    <source>
        <dbReference type="Proteomes" id="UP000570823"/>
    </source>
</evidence>
<keyword evidence="6" id="KW-1185">Reference proteome</keyword>
<dbReference type="EMBL" id="JABXWR010000001">
    <property type="protein sequence ID" value="NVO66693.1"/>
    <property type="molecule type" value="Genomic_DNA"/>
</dbReference>
<comment type="caution">
    <text evidence="5">The sequence shown here is derived from an EMBL/GenBank/DDBJ whole genome shotgun (WGS) entry which is preliminary data.</text>
</comment>
<evidence type="ECO:0000313" key="5">
    <source>
        <dbReference type="EMBL" id="NVO66693.1"/>
    </source>
</evidence>
<comment type="caution">
    <text evidence="4">Lacks conserved residue(s) required for the propagation of feature annotation.</text>
</comment>
<feature type="binding site" evidence="4">
    <location>
        <begin position="204"/>
        <end position="205"/>
    </location>
    <ligand>
        <name>substrate</name>
    </ligand>
</feature>
<dbReference type="EC" id="5.3.1.29" evidence="4"/>
<feature type="active site" description="Proton donor" evidence="4">
    <location>
        <position position="194"/>
    </location>
</feature>
<dbReference type="InterPro" id="IPR042529">
    <property type="entry name" value="IF_2B-like_C"/>
</dbReference>
<dbReference type="PANTHER" id="PTHR43475">
    <property type="entry name" value="METHYLTHIORIBOSE-1-PHOSPHATE ISOMERASE"/>
    <property type="match status" value="1"/>
</dbReference>
<dbReference type="SUPFAM" id="SSF100950">
    <property type="entry name" value="NagB/RpiA/CoA transferase-like"/>
    <property type="match status" value="1"/>
</dbReference>
<proteinExistence type="inferred from homology"/>
<dbReference type="InterPro" id="IPR011559">
    <property type="entry name" value="Initiation_fac_2B_a/b/d"/>
</dbReference>
<dbReference type="InterPro" id="IPR000649">
    <property type="entry name" value="IF-2B-related"/>
</dbReference>
<accession>A0A7K4HN37</accession>
<comment type="miscellaneous">
    <text evidence="4">Reaction proceeds via a cis-phosphoenolate intermediate.</text>
</comment>
<evidence type="ECO:0000256" key="1">
    <source>
        <dbReference type="ARBA" id="ARBA00009229"/>
    </source>
</evidence>
<organism evidence="5 6">
    <name type="scientific">Methanofollis tationis</name>
    <dbReference type="NCBI Taxonomy" id="81417"/>
    <lineage>
        <taxon>Archaea</taxon>
        <taxon>Methanobacteriati</taxon>
        <taxon>Methanobacteriota</taxon>
        <taxon>Stenosarchaea group</taxon>
        <taxon>Methanomicrobia</taxon>
        <taxon>Methanomicrobiales</taxon>
        <taxon>Methanomicrobiaceae</taxon>
        <taxon>Methanofollis</taxon>
    </lineage>
</organism>
<dbReference type="OrthoDB" id="27639at2157"/>
<keyword evidence="2 4" id="KW-0413">Isomerase</keyword>
<dbReference type="FunFam" id="3.40.50.10470:FF:000019">
    <property type="entry name" value="Ribose 1,5-bisphosphate isomerase"/>
    <property type="match status" value="1"/>
</dbReference>
<feature type="binding site" evidence="4">
    <location>
        <position position="230"/>
    </location>
    <ligand>
        <name>substrate</name>
    </ligand>
</feature>
<evidence type="ECO:0000256" key="2">
    <source>
        <dbReference type="ARBA" id="ARBA00023235"/>
    </source>
</evidence>
<sequence>MLLNETAEKIRSMEIRGAGRIARSAVGALRDHAAGLETSDTASFLRSMKEAADLLVATRPTAVSLPNAVQTVMRSLEGAKSVDEAKAAIKAAADSFILSSKHAVEWIGEIGARHISDGDVILTHCNSEAALACILTAHREGKAIEVFATEVRPRNQGLLTIRALNDAGIQTNFIVDSAVRSYINDVDLVITGADAITVNGAVVNKIGTAQIALTAHEARTPMVVAAETYKFAPRTILGERIAIEERETGEVLDRRIAAGLPHVRVRNPAFDVTPARYVDLIVTEIGAIPPAMAYMIIRDHLGWGIGEFHKAFEIDERIQE</sequence>
<dbReference type="NCBIfam" id="TIGR00524">
    <property type="entry name" value="eIF-2B_rel"/>
    <property type="match status" value="1"/>
</dbReference>
<dbReference type="InterPro" id="IPR027363">
    <property type="entry name" value="M1Pi_N"/>
</dbReference>
<gene>
    <name evidence="5" type="ORF">HWN36_05070</name>
</gene>
<dbReference type="GO" id="GO:0046523">
    <property type="term" value="F:S-methyl-5-thioribose-1-phosphate isomerase activity"/>
    <property type="evidence" value="ECO:0007669"/>
    <property type="project" value="TreeGrafter"/>
</dbReference>
<dbReference type="GO" id="GO:0019323">
    <property type="term" value="P:pentose catabolic process"/>
    <property type="evidence" value="ECO:0007669"/>
    <property type="project" value="UniProtKB-UniRule"/>
</dbReference>
<dbReference type="PANTHER" id="PTHR43475:SF2">
    <property type="entry name" value="RIBOSE 1,5-BISPHOSPHATE ISOMERASE"/>
    <property type="match status" value="1"/>
</dbReference>
<comment type="similarity">
    <text evidence="1 4">Belongs to the eIF-2B alpha/beta/delta subunits family. R15P isomerase subfamily.</text>
</comment>
<dbReference type="AlphaFoldDB" id="A0A7K4HN37"/>
<dbReference type="RefSeq" id="WP_176788365.1">
    <property type="nucleotide sequence ID" value="NZ_JABXWR010000001.1"/>
</dbReference>
<evidence type="ECO:0000256" key="4">
    <source>
        <dbReference type="HAMAP-Rule" id="MF_02230"/>
    </source>
</evidence>
<dbReference type="Pfam" id="PF01008">
    <property type="entry name" value="IF-2B"/>
    <property type="match status" value="1"/>
</dbReference>
<dbReference type="NCBIfam" id="TIGR00511">
    <property type="entry name" value="ribulose_e2b2"/>
    <property type="match status" value="1"/>
</dbReference>
<comment type="catalytic activity">
    <reaction evidence="4">
        <text>alpha-D-ribose 1,5-bisphosphate = D-ribulose 1,5-bisphosphate</text>
        <dbReference type="Rhea" id="RHEA:32243"/>
        <dbReference type="ChEBI" id="CHEBI:57870"/>
        <dbReference type="ChEBI" id="CHEBI:68688"/>
        <dbReference type="EC" id="5.3.1.29"/>
    </reaction>
</comment>
<dbReference type="HAMAP" id="MF_02230">
    <property type="entry name" value="R15P_isomerase"/>
    <property type="match status" value="1"/>
</dbReference>
<dbReference type="GO" id="GO:0043917">
    <property type="term" value="F:ribose 1,5-bisphosphate isomerase activity"/>
    <property type="evidence" value="ECO:0007669"/>
    <property type="project" value="UniProtKB-UniRule"/>
</dbReference>